<name>A0AAD7WPQ9_9TELE</name>
<keyword evidence="3" id="KW-1185">Reference proteome</keyword>
<feature type="region of interest" description="Disordered" evidence="1">
    <location>
        <begin position="54"/>
        <end position="101"/>
    </location>
</feature>
<dbReference type="AlphaFoldDB" id="A0AAD7WPQ9"/>
<accession>A0AAD7WPQ9</accession>
<comment type="caution">
    <text evidence="2">The sequence shown here is derived from an EMBL/GenBank/DDBJ whole genome shotgun (WGS) entry which is preliminary data.</text>
</comment>
<dbReference type="Proteomes" id="UP001221898">
    <property type="component" value="Unassembled WGS sequence"/>
</dbReference>
<reference evidence="2" key="1">
    <citation type="journal article" date="2023" name="Science">
        <title>Genome structures resolve the early diversification of teleost fishes.</title>
        <authorList>
            <person name="Parey E."/>
            <person name="Louis A."/>
            <person name="Montfort J."/>
            <person name="Bouchez O."/>
            <person name="Roques C."/>
            <person name="Iampietro C."/>
            <person name="Lluch J."/>
            <person name="Castinel A."/>
            <person name="Donnadieu C."/>
            <person name="Desvignes T."/>
            <person name="Floi Bucao C."/>
            <person name="Jouanno E."/>
            <person name="Wen M."/>
            <person name="Mejri S."/>
            <person name="Dirks R."/>
            <person name="Jansen H."/>
            <person name="Henkel C."/>
            <person name="Chen W.J."/>
            <person name="Zahm M."/>
            <person name="Cabau C."/>
            <person name="Klopp C."/>
            <person name="Thompson A.W."/>
            <person name="Robinson-Rechavi M."/>
            <person name="Braasch I."/>
            <person name="Lecointre G."/>
            <person name="Bobe J."/>
            <person name="Postlethwait J.H."/>
            <person name="Berthelot C."/>
            <person name="Roest Crollius H."/>
            <person name="Guiguen Y."/>
        </authorList>
    </citation>
    <scope>NUCLEOTIDE SEQUENCE</scope>
    <source>
        <strain evidence="2">NC1722</strain>
    </source>
</reference>
<organism evidence="2 3">
    <name type="scientific">Aldrovandia affinis</name>
    <dbReference type="NCBI Taxonomy" id="143900"/>
    <lineage>
        <taxon>Eukaryota</taxon>
        <taxon>Metazoa</taxon>
        <taxon>Chordata</taxon>
        <taxon>Craniata</taxon>
        <taxon>Vertebrata</taxon>
        <taxon>Euteleostomi</taxon>
        <taxon>Actinopterygii</taxon>
        <taxon>Neopterygii</taxon>
        <taxon>Teleostei</taxon>
        <taxon>Notacanthiformes</taxon>
        <taxon>Halosauridae</taxon>
        <taxon>Aldrovandia</taxon>
    </lineage>
</organism>
<gene>
    <name evidence="2" type="ORF">AAFF_G00337400</name>
</gene>
<feature type="compositionally biased region" description="Polar residues" evidence="1">
    <location>
        <begin position="54"/>
        <end position="64"/>
    </location>
</feature>
<protein>
    <submittedName>
        <fullName evidence="2">Uncharacterized protein</fullName>
    </submittedName>
</protein>
<sequence length="101" mass="10445">MPAEMAAEYLVLAQCDNHGACQVPSHWSPPLGDCGPVGILGLCGPMLDLAVRSTQAPDAVSQTGPGPGITRLDERAPSTAAADPLQSTRQALRSRPTRNGV</sequence>
<evidence type="ECO:0000313" key="2">
    <source>
        <dbReference type="EMBL" id="KAJ8404473.1"/>
    </source>
</evidence>
<dbReference type="EMBL" id="JAINUG010000053">
    <property type="protein sequence ID" value="KAJ8404473.1"/>
    <property type="molecule type" value="Genomic_DNA"/>
</dbReference>
<evidence type="ECO:0000313" key="3">
    <source>
        <dbReference type="Proteomes" id="UP001221898"/>
    </source>
</evidence>
<proteinExistence type="predicted"/>
<evidence type="ECO:0000256" key="1">
    <source>
        <dbReference type="SAM" id="MobiDB-lite"/>
    </source>
</evidence>